<feature type="compositionally biased region" description="Polar residues" evidence="2">
    <location>
        <begin position="93"/>
        <end position="105"/>
    </location>
</feature>
<evidence type="ECO:0000256" key="1">
    <source>
        <dbReference type="SAM" id="Coils"/>
    </source>
</evidence>
<gene>
    <name evidence="3" type="ORF">DILT_LOCUS12954</name>
</gene>
<reference evidence="3 4" key="1">
    <citation type="submission" date="2018-11" db="EMBL/GenBank/DDBJ databases">
        <authorList>
            <consortium name="Pathogen Informatics"/>
        </authorList>
    </citation>
    <scope>NUCLEOTIDE SEQUENCE [LARGE SCALE GENOMIC DNA]</scope>
</reference>
<dbReference type="EMBL" id="UYRU01068290">
    <property type="protein sequence ID" value="VDN17544.1"/>
    <property type="molecule type" value="Genomic_DNA"/>
</dbReference>
<accession>A0A3P7LLB0</accession>
<dbReference type="OrthoDB" id="6251254at2759"/>
<dbReference type="Proteomes" id="UP000281553">
    <property type="component" value="Unassembled WGS sequence"/>
</dbReference>
<protein>
    <submittedName>
        <fullName evidence="3">Uncharacterized protein</fullName>
    </submittedName>
</protein>
<feature type="compositionally biased region" description="Polar residues" evidence="2">
    <location>
        <begin position="121"/>
        <end position="134"/>
    </location>
</feature>
<keyword evidence="1" id="KW-0175">Coiled coil</keyword>
<evidence type="ECO:0000313" key="3">
    <source>
        <dbReference type="EMBL" id="VDN17544.1"/>
    </source>
</evidence>
<proteinExistence type="predicted"/>
<feature type="region of interest" description="Disordered" evidence="2">
    <location>
        <begin position="90"/>
        <end position="174"/>
    </location>
</feature>
<evidence type="ECO:0000256" key="2">
    <source>
        <dbReference type="SAM" id="MobiDB-lite"/>
    </source>
</evidence>
<organism evidence="3 4">
    <name type="scientific">Dibothriocephalus latus</name>
    <name type="common">Fish tapeworm</name>
    <name type="synonym">Diphyllobothrium latum</name>
    <dbReference type="NCBI Taxonomy" id="60516"/>
    <lineage>
        <taxon>Eukaryota</taxon>
        <taxon>Metazoa</taxon>
        <taxon>Spiralia</taxon>
        <taxon>Lophotrochozoa</taxon>
        <taxon>Platyhelminthes</taxon>
        <taxon>Cestoda</taxon>
        <taxon>Eucestoda</taxon>
        <taxon>Diphyllobothriidea</taxon>
        <taxon>Diphyllobothriidae</taxon>
        <taxon>Dibothriocephalus</taxon>
    </lineage>
</organism>
<sequence>MYAILEELAKLRSQTEHLARENEDMQRKLVDKEAEIAQIAQALHLVREKLSVQQPLVEPIHPNQDHPVAGEEFLGLLRSLAVKHSLGAFTDVSPGTHQTNVSSGNAAAMSPSREPAFGGMKTNNDPKANSTSSENADDLETDGELDKDSISDICPAAPRYRRPPSAPLARAETPLGSLYSSVSSLRTVDEVQFRSGLSSLDAQIAKLRLSLSSQ</sequence>
<keyword evidence="4" id="KW-1185">Reference proteome</keyword>
<dbReference type="AlphaFoldDB" id="A0A3P7LLB0"/>
<evidence type="ECO:0000313" key="4">
    <source>
        <dbReference type="Proteomes" id="UP000281553"/>
    </source>
</evidence>
<feature type="coiled-coil region" evidence="1">
    <location>
        <begin position="8"/>
        <end position="42"/>
    </location>
</feature>
<name>A0A3P7LLB0_DIBLA</name>